<evidence type="ECO:0000256" key="1">
    <source>
        <dbReference type="SAM" id="MobiDB-lite"/>
    </source>
</evidence>
<dbReference type="EMBL" id="JBHUCP010000007">
    <property type="protein sequence ID" value="MFD1530014.1"/>
    <property type="molecule type" value="Genomic_DNA"/>
</dbReference>
<dbReference type="RefSeq" id="WP_343976505.1">
    <property type="nucleotide sequence ID" value="NZ_BAAAJG010000008.1"/>
</dbReference>
<reference evidence="3" key="1">
    <citation type="journal article" date="2019" name="Int. J. Syst. Evol. Microbiol.">
        <title>The Global Catalogue of Microorganisms (GCM) 10K type strain sequencing project: providing services to taxonomists for standard genome sequencing and annotation.</title>
        <authorList>
            <consortium name="The Broad Institute Genomics Platform"/>
            <consortium name="The Broad Institute Genome Sequencing Center for Infectious Disease"/>
            <person name="Wu L."/>
            <person name="Ma J."/>
        </authorList>
    </citation>
    <scope>NUCLEOTIDE SEQUENCE [LARGE SCALE GENOMIC DNA]</scope>
    <source>
        <strain evidence="3">JCM 12165</strain>
    </source>
</reference>
<evidence type="ECO:0000313" key="2">
    <source>
        <dbReference type="EMBL" id="MFD1530014.1"/>
    </source>
</evidence>
<gene>
    <name evidence="2" type="ORF">ACFSCY_11225</name>
</gene>
<sequence length="103" mass="10925">MVWMIAALGVLGWALLRTEDVEAAQNSLPAFASIGQLFVVDNGVCTAQVVSSRSRRVAMTAARRVYLLSVNERPDWMVDCGGSPQLPVPPSDRGPGPLGCGRG</sequence>
<keyword evidence="3" id="KW-1185">Reference proteome</keyword>
<comment type="caution">
    <text evidence="2">The sequence shown here is derived from an EMBL/GenBank/DDBJ whole genome shotgun (WGS) entry which is preliminary data.</text>
</comment>
<accession>A0ABW4FIA2</accession>
<proteinExistence type="predicted"/>
<organism evidence="2 3">
    <name type="scientific">Pseudonocardia aurantiaca</name>
    <dbReference type="NCBI Taxonomy" id="75290"/>
    <lineage>
        <taxon>Bacteria</taxon>
        <taxon>Bacillati</taxon>
        <taxon>Actinomycetota</taxon>
        <taxon>Actinomycetes</taxon>
        <taxon>Pseudonocardiales</taxon>
        <taxon>Pseudonocardiaceae</taxon>
        <taxon>Pseudonocardia</taxon>
    </lineage>
</organism>
<evidence type="ECO:0000313" key="3">
    <source>
        <dbReference type="Proteomes" id="UP001597145"/>
    </source>
</evidence>
<feature type="region of interest" description="Disordered" evidence="1">
    <location>
        <begin position="81"/>
        <end position="103"/>
    </location>
</feature>
<name>A0ABW4FIA2_9PSEU</name>
<dbReference type="Proteomes" id="UP001597145">
    <property type="component" value="Unassembled WGS sequence"/>
</dbReference>
<protein>
    <submittedName>
        <fullName evidence="2">Uncharacterized protein</fullName>
    </submittedName>
</protein>